<keyword evidence="3 6" id="KW-0812">Transmembrane</keyword>
<evidence type="ECO:0000313" key="8">
    <source>
        <dbReference type="EMBL" id="MRX80951.1"/>
    </source>
</evidence>
<feature type="transmembrane region" description="Helical" evidence="6">
    <location>
        <begin position="385"/>
        <end position="405"/>
    </location>
</feature>
<evidence type="ECO:0000256" key="4">
    <source>
        <dbReference type="ARBA" id="ARBA00022989"/>
    </source>
</evidence>
<dbReference type="PANTHER" id="PTHR30619:SF1">
    <property type="entry name" value="RECOMBINATION PROTEIN 2"/>
    <property type="match status" value="1"/>
</dbReference>
<feature type="transmembrane region" description="Helical" evidence="6">
    <location>
        <begin position="21"/>
        <end position="43"/>
    </location>
</feature>
<dbReference type="RefSeq" id="WP_154331878.1">
    <property type="nucleotide sequence ID" value="NZ_VTFY01000001.1"/>
</dbReference>
<evidence type="ECO:0000256" key="6">
    <source>
        <dbReference type="SAM" id="Phobius"/>
    </source>
</evidence>
<reference evidence="9" key="1">
    <citation type="submission" date="2019-08" db="EMBL/GenBank/DDBJ databases">
        <title>Arthrobacter sp. nov., isolated from plateau pika and Tibetan wild ass.</title>
        <authorList>
            <person name="Ge Y."/>
        </authorList>
    </citation>
    <scope>NUCLEOTIDE SEQUENCE [LARGE SCALE GENOMIC DNA]</scope>
    <source>
        <strain evidence="9">HF-4214</strain>
    </source>
</reference>
<dbReference type="GO" id="GO:0030420">
    <property type="term" value="P:establishment of competence for transformation"/>
    <property type="evidence" value="ECO:0007669"/>
    <property type="project" value="InterPro"/>
</dbReference>
<evidence type="ECO:0000256" key="1">
    <source>
        <dbReference type="ARBA" id="ARBA00004651"/>
    </source>
</evidence>
<proteinExistence type="predicted"/>
<dbReference type="InterPro" id="IPR036866">
    <property type="entry name" value="RibonucZ/Hydroxyglut_hydro"/>
</dbReference>
<dbReference type="NCBIfam" id="TIGR00361">
    <property type="entry name" value="ComEC_Rec2"/>
    <property type="match status" value="1"/>
</dbReference>
<dbReference type="Pfam" id="PF03772">
    <property type="entry name" value="Competence"/>
    <property type="match status" value="1"/>
</dbReference>
<organism evidence="8 9">
    <name type="scientific">Eggerthella guodeyinii</name>
    <dbReference type="NCBI Taxonomy" id="2690837"/>
    <lineage>
        <taxon>Bacteria</taxon>
        <taxon>Bacillati</taxon>
        <taxon>Actinomycetota</taxon>
        <taxon>Coriobacteriia</taxon>
        <taxon>Eggerthellales</taxon>
        <taxon>Eggerthellaceae</taxon>
        <taxon>Eggerthella</taxon>
    </lineage>
</organism>
<feature type="transmembrane region" description="Helical" evidence="6">
    <location>
        <begin position="446"/>
        <end position="465"/>
    </location>
</feature>
<dbReference type="GO" id="GO:0005886">
    <property type="term" value="C:plasma membrane"/>
    <property type="evidence" value="ECO:0007669"/>
    <property type="project" value="UniProtKB-SubCell"/>
</dbReference>
<evidence type="ECO:0000259" key="7">
    <source>
        <dbReference type="SMART" id="SM00849"/>
    </source>
</evidence>
<dbReference type="Pfam" id="PF00753">
    <property type="entry name" value="Lactamase_B"/>
    <property type="match status" value="1"/>
</dbReference>
<comment type="caution">
    <text evidence="8">The sequence shown here is derived from an EMBL/GenBank/DDBJ whole genome shotgun (WGS) entry which is preliminary data.</text>
</comment>
<evidence type="ECO:0000256" key="3">
    <source>
        <dbReference type="ARBA" id="ARBA00022692"/>
    </source>
</evidence>
<keyword evidence="9" id="KW-1185">Reference proteome</keyword>
<feature type="domain" description="Metallo-beta-lactamase" evidence="7">
    <location>
        <begin position="537"/>
        <end position="739"/>
    </location>
</feature>
<dbReference type="SMART" id="SM00849">
    <property type="entry name" value="Lactamase_B"/>
    <property type="match status" value="1"/>
</dbReference>
<evidence type="ECO:0000256" key="2">
    <source>
        <dbReference type="ARBA" id="ARBA00022475"/>
    </source>
</evidence>
<keyword evidence="5 6" id="KW-0472">Membrane</keyword>
<evidence type="ECO:0000256" key="5">
    <source>
        <dbReference type="ARBA" id="ARBA00023136"/>
    </source>
</evidence>
<feature type="transmembrane region" description="Helical" evidence="6">
    <location>
        <begin position="417"/>
        <end position="439"/>
    </location>
</feature>
<dbReference type="CDD" id="cd07731">
    <property type="entry name" value="ComA-like_MBL-fold"/>
    <property type="match status" value="1"/>
</dbReference>
<dbReference type="NCBIfam" id="TIGR00360">
    <property type="entry name" value="ComEC_N-term"/>
    <property type="match status" value="1"/>
</dbReference>
<dbReference type="InterPro" id="IPR001279">
    <property type="entry name" value="Metallo-B-lactamas"/>
</dbReference>
<feature type="transmembrane region" description="Helical" evidence="6">
    <location>
        <begin position="325"/>
        <end position="342"/>
    </location>
</feature>
<feature type="transmembrane region" description="Helical" evidence="6">
    <location>
        <begin position="348"/>
        <end position="373"/>
    </location>
</feature>
<dbReference type="EMBL" id="VTFY01000001">
    <property type="protein sequence ID" value="MRX80951.1"/>
    <property type="molecule type" value="Genomic_DNA"/>
</dbReference>
<dbReference type="Proteomes" id="UP000438093">
    <property type="component" value="Unassembled WGS sequence"/>
</dbReference>
<dbReference type="Gene3D" id="3.60.15.10">
    <property type="entry name" value="Ribonuclease Z/Hydroxyacylglutathione hydrolase-like"/>
    <property type="match status" value="1"/>
</dbReference>
<dbReference type="SUPFAM" id="SSF56281">
    <property type="entry name" value="Metallo-hydrolase/oxidoreductase"/>
    <property type="match status" value="1"/>
</dbReference>
<keyword evidence="4 6" id="KW-1133">Transmembrane helix</keyword>
<dbReference type="InterPro" id="IPR004477">
    <property type="entry name" value="ComEC_N"/>
</dbReference>
<feature type="transmembrane region" description="Helical" evidence="6">
    <location>
        <begin position="76"/>
        <end position="97"/>
    </location>
</feature>
<protein>
    <submittedName>
        <fullName evidence="8">DNA internalization-related competence protein ComEC/Rec2</fullName>
    </submittedName>
</protein>
<feature type="transmembrane region" description="Helical" evidence="6">
    <location>
        <begin position="50"/>
        <end position="70"/>
    </location>
</feature>
<sequence length="785" mass="79306">MRGVSRRAAEEGAAAFPPRPALPPVLGCALALWASCAAVLAASESWDAPACVAAGAAGALASVACALALWRLPAPLAWATLLGAALGVACAGGCAAAQHEAQLQGDGVSGRWRFEAAADGSAGLYGATCFANVDVPGIGATLVRLRFDADAEAPRYGDVFEADVAFSAPAGASASYCWRQGAVLEGTVRQAQPCERADALGALAGLRNRAIDLLAEEGRGDGGAVLAALVCGWRGALDEGDAYAAYQASGLAHLVAVSGAHLSIVAGCAAALLRVLRVPRRAGIALQAALLLCFLVLAAAPPSAVRAAVMAFAGMFAFTARRRPAALSALAVCMIGCIALGPRTALSVSFALSALSTLGIVLFAGLCQAWIARCLPRAPRLAREALALTAASSLAATPLAASLFSQLPLVAPLANMAAAPLFPLVCAGGLVAVLGGVAVPAAAPPLIGLASLAAAALTAVVRALASVPHASVPAAVPLAAALATSAACAAGLWLAWPRPSRRLALAAVAATACALAAVVAVVPRLAGDEIVMLDVGQGDAFVVRSRGAAVLIDTGNQERLLREALARHGVYRLDAVVITHGDDDHMGALASLAGIVDVRRVLVAQDALVCGCAACEGLVADARALAGEGGVAGLRQGDVLEVGAFDLRVVWPERFVDEGGNADSVCLVADADLDDDGVPDWRALFTGDAEHEQLRALIDAGLVGAVDVYKVGHHGSKNALDDEEAAVLAPRIALVSAGANNRYGHPTDETLARLDAAGARIYRTDEQGDVSCKLADDRIDVRTLR</sequence>
<feature type="transmembrane region" description="Helical" evidence="6">
    <location>
        <begin position="471"/>
        <end position="496"/>
    </location>
</feature>
<feature type="transmembrane region" description="Helical" evidence="6">
    <location>
        <begin position="254"/>
        <end position="276"/>
    </location>
</feature>
<dbReference type="PANTHER" id="PTHR30619">
    <property type="entry name" value="DNA INTERNALIZATION/COMPETENCE PROTEIN COMEC/REC2"/>
    <property type="match status" value="1"/>
</dbReference>
<dbReference type="AlphaFoldDB" id="A0A6N7RIY8"/>
<accession>A0A6N7RIY8</accession>
<evidence type="ECO:0000313" key="9">
    <source>
        <dbReference type="Proteomes" id="UP000438093"/>
    </source>
</evidence>
<comment type="subcellular location">
    <subcellularLocation>
        <location evidence="1">Cell membrane</location>
        <topology evidence="1">Multi-pass membrane protein</topology>
    </subcellularLocation>
</comment>
<dbReference type="InterPro" id="IPR004797">
    <property type="entry name" value="Competence_ComEC/Rec2"/>
</dbReference>
<dbReference type="InterPro" id="IPR035681">
    <property type="entry name" value="ComA-like_MBL"/>
</dbReference>
<keyword evidence="2" id="KW-1003">Cell membrane</keyword>
<dbReference type="InterPro" id="IPR052159">
    <property type="entry name" value="Competence_DNA_uptake"/>
</dbReference>
<gene>
    <name evidence="8" type="ORF">GJG86_00335</name>
</gene>
<name>A0A6N7RIY8_9ACTN</name>
<feature type="transmembrane region" description="Helical" evidence="6">
    <location>
        <begin position="288"/>
        <end position="313"/>
    </location>
</feature>
<feature type="transmembrane region" description="Helical" evidence="6">
    <location>
        <begin position="503"/>
        <end position="522"/>
    </location>
</feature>